<dbReference type="Pfam" id="PF07728">
    <property type="entry name" value="AAA_5"/>
    <property type="match status" value="2"/>
</dbReference>
<keyword evidence="2" id="KW-0067">ATP-binding</keyword>
<dbReference type="GO" id="GO:0005524">
    <property type="term" value="F:ATP binding"/>
    <property type="evidence" value="ECO:0007669"/>
    <property type="project" value="UniProtKB-KW"/>
</dbReference>
<evidence type="ECO:0000313" key="4">
    <source>
        <dbReference type="EMBL" id="ETO11040.1"/>
    </source>
</evidence>
<dbReference type="InterPro" id="IPR027417">
    <property type="entry name" value="P-loop_NTPase"/>
</dbReference>
<reference evidence="4 5" key="1">
    <citation type="journal article" date="2013" name="Curr. Biol.">
        <title>The Genome of the Foraminiferan Reticulomyxa filosa.</title>
        <authorList>
            <person name="Glockner G."/>
            <person name="Hulsmann N."/>
            <person name="Schleicher M."/>
            <person name="Noegel A.A."/>
            <person name="Eichinger L."/>
            <person name="Gallinger C."/>
            <person name="Pawlowski J."/>
            <person name="Sierra R."/>
            <person name="Euteneuer U."/>
            <person name="Pillet L."/>
            <person name="Moustafa A."/>
            <person name="Platzer M."/>
            <person name="Groth M."/>
            <person name="Szafranski K."/>
            <person name="Schliwa M."/>
        </authorList>
    </citation>
    <scope>NUCLEOTIDE SEQUENCE [LARGE SCALE GENOMIC DNA]</scope>
</reference>
<evidence type="ECO:0000256" key="2">
    <source>
        <dbReference type="ARBA" id="ARBA00022840"/>
    </source>
</evidence>
<dbReference type="Gene3D" id="3.40.50.300">
    <property type="entry name" value="P-loop containing nucleotide triphosphate hydrolases"/>
    <property type="match status" value="2"/>
</dbReference>
<keyword evidence="5" id="KW-1185">Reference proteome</keyword>
<dbReference type="GO" id="GO:0016887">
    <property type="term" value="F:ATP hydrolysis activity"/>
    <property type="evidence" value="ECO:0007669"/>
    <property type="project" value="InterPro"/>
</dbReference>
<dbReference type="Pfam" id="PF17867">
    <property type="entry name" value="AAA_lid_7"/>
    <property type="match status" value="1"/>
</dbReference>
<dbReference type="PANTHER" id="PTHR48103">
    <property type="entry name" value="MIDASIN-RELATED"/>
    <property type="match status" value="1"/>
</dbReference>
<dbReference type="Proteomes" id="UP000023152">
    <property type="component" value="Unassembled WGS sequence"/>
</dbReference>
<proteinExistence type="predicted"/>
<keyword evidence="1" id="KW-0547">Nucleotide-binding</keyword>
<evidence type="ECO:0000313" key="5">
    <source>
        <dbReference type="Proteomes" id="UP000023152"/>
    </source>
</evidence>
<dbReference type="OrthoDB" id="5186at2759"/>
<feature type="non-terminal residue" evidence="4">
    <location>
        <position position="1"/>
    </location>
</feature>
<dbReference type="SUPFAM" id="SSF52540">
    <property type="entry name" value="P-loop containing nucleoside triphosphate hydrolases"/>
    <property type="match status" value="1"/>
</dbReference>
<dbReference type="GO" id="GO:0000055">
    <property type="term" value="P:ribosomal large subunit export from nucleus"/>
    <property type="evidence" value="ECO:0007669"/>
    <property type="project" value="TreeGrafter"/>
</dbReference>
<sequence length="400" mass="45440">RRIRGDIFAGRHSITARDLFRWAERHIQSYQALSENGFMLMAERCRNVEEKKIVMEVLNKHCKHQMDEPSLYNRMECAKLSQQLQQLLCSDSHSSSNDDMKDFSYANAKKGIESISWTYSMKRLFTLVSACLEHSEPVLLVGPTGAGKTTVVQMLALLRRQNLRMINCHQNTETSDILGGLRPVRGKDKMKILLEHSIDKYLDVIASICNVAIFMVDDVDGSIVLDSSDPSPSYNRVELTQQLSMIANTIAQQLTTGHETLALNDKLTLYRQVASLWKMTEPQLFLSNVHELLDMNEVQTLTTMIESQSTQYQSLFEWQNGPLVSAMKDGDILLIDEISLAEDAVLERMNSVLEPSRTLFLAKKGGNQTEEIIANPLFTEIWVPSLVERDEDLLAIIKER</sequence>
<dbReference type="InterPro" id="IPR040848">
    <property type="entry name" value="AAA_lid_7"/>
</dbReference>
<evidence type="ECO:0000256" key="1">
    <source>
        <dbReference type="ARBA" id="ARBA00022741"/>
    </source>
</evidence>
<feature type="domain" description="AAA+ ATPase" evidence="3">
    <location>
        <begin position="134"/>
        <end position="388"/>
    </location>
</feature>
<dbReference type="InterPro" id="IPR003593">
    <property type="entry name" value="AAA+_ATPase"/>
</dbReference>
<dbReference type="AlphaFoldDB" id="X6MDB8"/>
<dbReference type="GO" id="GO:0005634">
    <property type="term" value="C:nucleus"/>
    <property type="evidence" value="ECO:0007669"/>
    <property type="project" value="TreeGrafter"/>
</dbReference>
<dbReference type="EMBL" id="ASPP01022846">
    <property type="protein sequence ID" value="ETO11040.1"/>
    <property type="molecule type" value="Genomic_DNA"/>
</dbReference>
<gene>
    <name evidence="4" type="ORF">RFI_26336</name>
</gene>
<dbReference type="GO" id="GO:0000027">
    <property type="term" value="P:ribosomal large subunit assembly"/>
    <property type="evidence" value="ECO:0007669"/>
    <property type="project" value="TreeGrafter"/>
</dbReference>
<dbReference type="InterPro" id="IPR011704">
    <property type="entry name" value="ATPase_dyneun-rel_AAA"/>
</dbReference>
<comment type="caution">
    <text evidence="4">The sequence shown here is derived from an EMBL/GenBank/DDBJ whole genome shotgun (WGS) entry which is preliminary data.</text>
</comment>
<accession>X6MDB8</accession>
<feature type="non-terminal residue" evidence="4">
    <location>
        <position position="400"/>
    </location>
</feature>
<dbReference type="SMART" id="SM00382">
    <property type="entry name" value="AAA"/>
    <property type="match status" value="1"/>
</dbReference>
<name>X6MDB8_RETFI</name>
<evidence type="ECO:0000259" key="3">
    <source>
        <dbReference type="SMART" id="SM00382"/>
    </source>
</evidence>
<organism evidence="4 5">
    <name type="scientific">Reticulomyxa filosa</name>
    <dbReference type="NCBI Taxonomy" id="46433"/>
    <lineage>
        <taxon>Eukaryota</taxon>
        <taxon>Sar</taxon>
        <taxon>Rhizaria</taxon>
        <taxon>Retaria</taxon>
        <taxon>Foraminifera</taxon>
        <taxon>Monothalamids</taxon>
        <taxon>Reticulomyxidae</taxon>
        <taxon>Reticulomyxa</taxon>
    </lineage>
</organism>
<dbReference type="GO" id="GO:0030687">
    <property type="term" value="C:preribosome, large subunit precursor"/>
    <property type="evidence" value="ECO:0007669"/>
    <property type="project" value="TreeGrafter"/>
</dbReference>
<dbReference type="PANTHER" id="PTHR48103:SF2">
    <property type="entry name" value="MIDASIN"/>
    <property type="match status" value="1"/>
</dbReference>
<protein>
    <submittedName>
        <fullName evidence="4">Type A von Willebrand factor domain-containing protein</fullName>
    </submittedName>
</protein>